<dbReference type="KEGG" id="pms:KNP414_00317"/>
<accession>F8FNA5</accession>
<dbReference type="AlphaFoldDB" id="F8FNA5"/>
<gene>
    <name evidence="2" type="ordered locus">KNP414_00317</name>
</gene>
<dbReference type="InterPro" id="IPR029063">
    <property type="entry name" value="SAM-dependent_MTases_sf"/>
</dbReference>
<dbReference type="Proteomes" id="UP000006620">
    <property type="component" value="Chromosome"/>
</dbReference>
<dbReference type="HOGENOM" id="CLU_085279_0_0_9"/>
<dbReference type="CDD" id="cd02440">
    <property type="entry name" value="AdoMet_MTases"/>
    <property type="match status" value="1"/>
</dbReference>
<keyword evidence="2" id="KW-0808">Transferase</keyword>
<dbReference type="GO" id="GO:0016423">
    <property type="term" value="F:tRNA (guanine) methyltransferase activity"/>
    <property type="evidence" value="ECO:0007669"/>
    <property type="project" value="TreeGrafter"/>
</dbReference>
<reference evidence="3" key="1">
    <citation type="submission" date="2011-06" db="EMBL/GenBank/DDBJ databases">
        <title>Complete genome sequence of Paenibacillus mucilaginosus KNP414.</title>
        <authorList>
            <person name="Wang J."/>
            <person name="Hu S."/>
            <person name="Hu X."/>
            <person name="Zhang B."/>
            <person name="Dong D."/>
            <person name="Zhang S."/>
            <person name="Zhao K."/>
            <person name="Wu D."/>
        </authorList>
    </citation>
    <scope>NUCLEOTIDE SEQUENCE [LARGE SCALE GENOMIC DNA]</scope>
    <source>
        <strain evidence="3">KNP414</strain>
    </source>
</reference>
<dbReference type="RefSeq" id="WP_013914108.1">
    <property type="nucleotide sequence ID" value="NC_015690.1"/>
</dbReference>
<evidence type="ECO:0000313" key="3">
    <source>
        <dbReference type="Proteomes" id="UP000006620"/>
    </source>
</evidence>
<dbReference type="Gene3D" id="3.40.50.150">
    <property type="entry name" value="Vaccinia Virus protein VP39"/>
    <property type="match status" value="1"/>
</dbReference>
<name>F8FNA5_PAEMK</name>
<dbReference type="PATRIC" id="fig|1036673.3.peg.274"/>
<feature type="domain" description="Ribosomal RNA large subunit methyltransferase K/L-like methyltransferase" evidence="1">
    <location>
        <begin position="161"/>
        <end position="259"/>
    </location>
</feature>
<keyword evidence="2" id="KW-0489">Methyltransferase</keyword>
<dbReference type="Pfam" id="PF01170">
    <property type="entry name" value="UPF0020"/>
    <property type="match status" value="1"/>
</dbReference>
<dbReference type="InterPro" id="IPR000241">
    <property type="entry name" value="RlmKL-like_Mtase"/>
</dbReference>
<reference evidence="2 3" key="2">
    <citation type="journal article" date="2013" name="Genome Announc.">
        <title>Genome Sequence of Growth-Improving Paenibacillus mucilaginosus Strain KNP414.</title>
        <authorList>
            <person name="Lu J.J."/>
            <person name="Wang J.F."/>
            <person name="Hu X.F."/>
        </authorList>
    </citation>
    <scope>NUCLEOTIDE SEQUENCE [LARGE SCALE GENOMIC DNA]</scope>
    <source>
        <strain evidence="2 3">KNP414</strain>
    </source>
</reference>
<dbReference type="SUPFAM" id="SSF53335">
    <property type="entry name" value="S-adenosyl-L-methionine-dependent methyltransferases"/>
    <property type="match status" value="1"/>
</dbReference>
<evidence type="ECO:0000313" key="2">
    <source>
        <dbReference type="EMBL" id="AEI38942.1"/>
    </source>
</evidence>
<dbReference type="GO" id="GO:0030488">
    <property type="term" value="P:tRNA methylation"/>
    <property type="evidence" value="ECO:0007669"/>
    <property type="project" value="TreeGrafter"/>
</dbReference>
<evidence type="ECO:0000259" key="1">
    <source>
        <dbReference type="Pfam" id="PF01170"/>
    </source>
</evidence>
<protein>
    <submittedName>
        <fullName evidence="2">Putative RNA methylase</fullName>
    </submittedName>
</protein>
<proteinExistence type="predicted"/>
<dbReference type="PANTHER" id="PTHR14911:SF13">
    <property type="entry name" value="TRNA (GUANINE(6)-N2)-METHYLTRANSFERASE THUMP3"/>
    <property type="match status" value="1"/>
</dbReference>
<dbReference type="PANTHER" id="PTHR14911">
    <property type="entry name" value="THUMP DOMAIN-CONTAINING"/>
    <property type="match status" value="1"/>
</dbReference>
<sequence>MNVKEESRPGGASPEAAACLYTYACHEDELELCGLELRELFGCPAEGGWLRSPRVLDPGRSPFLKQRLDVRFEADSLPALLERLPELELGGGTFKVVYAEAGLGADYGGQRALERQAGARIRGRADMRTPQHVLGLACADGRWLLGPLHRAEAHWLRHAQKPQNYSTALSTRVARAVVNIAVPEGAGRRLIDPCCGMGTVLVEALSMGIDSEGCDINPLAVRGARANLRHFGFAESAVRLADMTGVAGRYDAAVLDLPYNLCSKLSAEEQAGLLSGARRLAERAVIVATEEIGAEIAAAGFRIAGHAVLRKGSFSRQVYLGL</sequence>
<dbReference type="EMBL" id="CP002869">
    <property type="protein sequence ID" value="AEI38942.1"/>
    <property type="molecule type" value="Genomic_DNA"/>
</dbReference>
<organism evidence="2 3">
    <name type="scientific">Paenibacillus mucilaginosus (strain KNP414)</name>
    <dbReference type="NCBI Taxonomy" id="1036673"/>
    <lineage>
        <taxon>Bacteria</taxon>
        <taxon>Bacillati</taxon>
        <taxon>Bacillota</taxon>
        <taxon>Bacilli</taxon>
        <taxon>Bacillales</taxon>
        <taxon>Paenibacillaceae</taxon>
        <taxon>Paenibacillus</taxon>
    </lineage>
</organism>